<feature type="signal peptide" evidence="1">
    <location>
        <begin position="1"/>
        <end position="20"/>
    </location>
</feature>
<reference evidence="2" key="1">
    <citation type="submission" date="2021-09" db="EMBL/GenBank/DDBJ databases">
        <authorList>
            <consortium name="Pathogen Informatics"/>
        </authorList>
    </citation>
    <scope>NUCLEOTIDE SEQUENCE</scope>
</reference>
<proteinExistence type="predicted"/>
<gene>
    <name evidence="2" type="ORF">CJOHNSTONI_LOCUS449</name>
</gene>
<evidence type="ECO:0000313" key="3">
    <source>
        <dbReference type="Proteomes" id="UP000746747"/>
    </source>
</evidence>
<evidence type="ECO:0000256" key="1">
    <source>
        <dbReference type="SAM" id="SignalP"/>
    </source>
</evidence>
<dbReference type="AlphaFoldDB" id="A0A8J2LVN6"/>
<keyword evidence="3" id="KW-1185">Reference proteome</keyword>
<dbReference type="OrthoDB" id="5859420at2759"/>
<dbReference type="EMBL" id="CAKAEH010000112">
    <property type="protein sequence ID" value="CAG9529909.1"/>
    <property type="molecule type" value="Genomic_DNA"/>
</dbReference>
<accession>A0A8J2LVN6</accession>
<keyword evidence="1" id="KW-0732">Signal</keyword>
<name>A0A8J2LVN6_9BILA</name>
<dbReference type="Proteomes" id="UP000746747">
    <property type="component" value="Unassembled WGS sequence"/>
</dbReference>
<sequence>MTDDSIILAILLLSGIICEAQYHNCFMSGGVSGHSTWCGENSKDEENLKDPVEIMKRAKEFLEKQSKIILDPLTWTIATPAPPPSTSASPVVNAALAVTASGPVLVVQPSVTGEKAQSPHVPLYSVPLPSGANSLLTPISKDSPNVSNLQMLPYVAIGPPENSHNLQNNPISTGQTDLPFRLQNSKQISWPQQQFGNQRSYKTNKENEMPFLKMPLPKFFVEQNLKLKGNNDLTDMSSMKPIRLVLNRPSATLASRKGSQSITA</sequence>
<feature type="chain" id="PRO_5035231484" evidence="1">
    <location>
        <begin position="21"/>
        <end position="264"/>
    </location>
</feature>
<protein>
    <submittedName>
        <fullName evidence="2">Uncharacterized protein</fullName>
    </submittedName>
</protein>
<organism evidence="2 3">
    <name type="scientific">Cercopithifilaria johnstoni</name>
    <dbReference type="NCBI Taxonomy" id="2874296"/>
    <lineage>
        <taxon>Eukaryota</taxon>
        <taxon>Metazoa</taxon>
        <taxon>Ecdysozoa</taxon>
        <taxon>Nematoda</taxon>
        <taxon>Chromadorea</taxon>
        <taxon>Rhabditida</taxon>
        <taxon>Spirurina</taxon>
        <taxon>Spiruromorpha</taxon>
        <taxon>Filarioidea</taxon>
        <taxon>Onchocercidae</taxon>
        <taxon>Cercopithifilaria</taxon>
    </lineage>
</organism>
<comment type="caution">
    <text evidence="2">The sequence shown here is derived from an EMBL/GenBank/DDBJ whole genome shotgun (WGS) entry which is preliminary data.</text>
</comment>
<evidence type="ECO:0000313" key="2">
    <source>
        <dbReference type="EMBL" id="CAG9529909.1"/>
    </source>
</evidence>